<dbReference type="InParanoid" id="A0A074Y5D9"/>
<dbReference type="HOGENOM" id="CLU_2176929_0_0_1"/>
<accession>A0A074Y5D9</accession>
<keyword evidence="1" id="KW-0812">Transmembrane</keyword>
<gene>
    <name evidence="2" type="ORF">AUEXF2481DRAFT_366853</name>
</gene>
<dbReference type="RefSeq" id="XP_013341468.1">
    <property type="nucleotide sequence ID" value="XM_013486014.1"/>
</dbReference>
<keyword evidence="1" id="KW-0472">Membrane</keyword>
<keyword evidence="1" id="KW-1133">Transmembrane helix</keyword>
<name>A0A074Y5D9_AURSE</name>
<evidence type="ECO:0000256" key="1">
    <source>
        <dbReference type="SAM" id="Phobius"/>
    </source>
</evidence>
<dbReference type="AlphaFoldDB" id="A0A074Y5D9"/>
<dbReference type="EMBL" id="KL584768">
    <property type="protein sequence ID" value="KEQ92945.1"/>
    <property type="molecule type" value="Genomic_DNA"/>
</dbReference>
<dbReference type="GeneID" id="25365640"/>
<protein>
    <submittedName>
        <fullName evidence="2">Uncharacterized protein</fullName>
    </submittedName>
</protein>
<feature type="transmembrane region" description="Helical" evidence="1">
    <location>
        <begin position="69"/>
        <end position="92"/>
    </location>
</feature>
<organism evidence="2 3">
    <name type="scientific">Aureobasidium subglaciale (strain EXF-2481)</name>
    <name type="common">Aureobasidium pullulans var. subglaciale</name>
    <dbReference type="NCBI Taxonomy" id="1043005"/>
    <lineage>
        <taxon>Eukaryota</taxon>
        <taxon>Fungi</taxon>
        <taxon>Dikarya</taxon>
        <taxon>Ascomycota</taxon>
        <taxon>Pezizomycotina</taxon>
        <taxon>Dothideomycetes</taxon>
        <taxon>Dothideomycetidae</taxon>
        <taxon>Dothideales</taxon>
        <taxon>Saccotheciaceae</taxon>
        <taxon>Aureobasidium</taxon>
    </lineage>
</organism>
<evidence type="ECO:0000313" key="3">
    <source>
        <dbReference type="Proteomes" id="UP000030641"/>
    </source>
</evidence>
<evidence type="ECO:0000313" key="2">
    <source>
        <dbReference type="EMBL" id="KEQ92945.1"/>
    </source>
</evidence>
<keyword evidence="3" id="KW-1185">Reference proteome</keyword>
<sequence length="112" mass="12211">MTAGQVCLLLVANDEVKEWDSRSTRGLGPGLKRNRKPGYIEQCKQRGAWGHGPGTPRVSLSYTRRYGRVAVWVIISLDISVNACGLVGAAVLHYSGDLSRDSEQRVALLLTS</sequence>
<proteinExistence type="predicted"/>
<reference evidence="2 3" key="1">
    <citation type="journal article" date="2014" name="BMC Genomics">
        <title>Genome sequencing of four Aureobasidium pullulans varieties: biotechnological potential, stress tolerance, and description of new species.</title>
        <authorList>
            <person name="Gostin Ar C."/>
            <person name="Ohm R.A."/>
            <person name="Kogej T."/>
            <person name="Sonjak S."/>
            <person name="Turk M."/>
            <person name="Zajc J."/>
            <person name="Zalar P."/>
            <person name="Grube M."/>
            <person name="Sun H."/>
            <person name="Han J."/>
            <person name="Sharma A."/>
            <person name="Chiniquy J."/>
            <person name="Ngan C.Y."/>
            <person name="Lipzen A."/>
            <person name="Barry K."/>
            <person name="Grigoriev I.V."/>
            <person name="Gunde-Cimerman N."/>
        </authorList>
    </citation>
    <scope>NUCLEOTIDE SEQUENCE [LARGE SCALE GENOMIC DNA]</scope>
    <source>
        <strain evidence="2 3">EXF-2481</strain>
    </source>
</reference>
<dbReference type="Proteomes" id="UP000030641">
    <property type="component" value="Unassembled WGS sequence"/>
</dbReference>